<dbReference type="EMBL" id="CAFBPE010000051">
    <property type="protein sequence ID" value="CAB5007360.1"/>
    <property type="molecule type" value="Genomic_DNA"/>
</dbReference>
<accession>A0A6J7PP90</accession>
<reference evidence="3" key="1">
    <citation type="submission" date="2020-05" db="EMBL/GenBank/DDBJ databases">
        <authorList>
            <person name="Chiriac C."/>
            <person name="Salcher M."/>
            <person name="Ghai R."/>
            <person name="Kavagutti S V."/>
        </authorList>
    </citation>
    <scope>NUCLEOTIDE SEQUENCE</scope>
</reference>
<protein>
    <submittedName>
        <fullName evidence="3">Unannotated protein</fullName>
    </submittedName>
</protein>
<proteinExistence type="predicted"/>
<dbReference type="Gene3D" id="3.10.129.10">
    <property type="entry name" value="Hotdog Thioesterase"/>
    <property type="match status" value="1"/>
</dbReference>
<organism evidence="3">
    <name type="scientific">freshwater metagenome</name>
    <dbReference type="NCBI Taxonomy" id="449393"/>
    <lineage>
        <taxon>unclassified sequences</taxon>
        <taxon>metagenomes</taxon>
        <taxon>ecological metagenomes</taxon>
    </lineage>
</organism>
<dbReference type="AlphaFoldDB" id="A0A6J7PP90"/>
<dbReference type="EMBL" id="CAEZZF010000034">
    <property type="protein sequence ID" value="CAB4750356.1"/>
    <property type="molecule type" value="Genomic_DNA"/>
</dbReference>
<evidence type="ECO:0000313" key="3">
    <source>
        <dbReference type="EMBL" id="CAB5007360.1"/>
    </source>
</evidence>
<dbReference type="InterPro" id="IPR039569">
    <property type="entry name" value="FAS1-like_DH_region"/>
</dbReference>
<dbReference type="InterPro" id="IPR029069">
    <property type="entry name" value="HotDog_dom_sf"/>
</dbReference>
<dbReference type="Pfam" id="PF13452">
    <property type="entry name" value="FAS1_DH_region"/>
    <property type="match status" value="1"/>
</dbReference>
<evidence type="ECO:0000259" key="1">
    <source>
        <dbReference type="Pfam" id="PF13452"/>
    </source>
</evidence>
<feature type="domain" description="FAS1-like dehydratase" evidence="1">
    <location>
        <begin position="12"/>
        <end position="138"/>
    </location>
</feature>
<name>A0A6J7PP90_9ZZZZ</name>
<dbReference type="SUPFAM" id="SSF54637">
    <property type="entry name" value="Thioesterase/thiol ester dehydrase-isomerase"/>
    <property type="match status" value="1"/>
</dbReference>
<sequence length="155" mass="18118">MVLGKTIAHLETGDVFEPIRYVLTPFICSEYAHAMEDTTEWYYSAAAPFDRQLRPPSMIHADKMRLLEANCYEERRMAGIRTDDARIHYEYHAQHHSPAFVGEELIVSGRIEERYIKRGGDYLFYNLKVETSDGRLVTTYKDRTLLSYKTIEKSK</sequence>
<evidence type="ECO:0000313" key="2">
    <source>
        <dbReference type="EMBL" id="CAB4750356.1"/>
    </source>
</evidence>
<gene>
    <name evidence="2" type="ORF">UFOPK2837_00560</name>
    <name evidence="3" type="ORF">UFOPK4065_00734</name>
</gene>